<evidence type="ECO:0000256" key="4">
    <source>
        <dbReference type="ARBA" id="ARBA00022452"/>
    </source>
</evidence>
<dbReference type="InterPro" id="IPR051906">
    <property type="entry name" value="TolC-like"/>
</dbReference>
<evidence type="ECO:0000256" key="7">
    <source>
        <dbReference type="ARBA" id="ARBA00023237"/>
    </source>
</evidence>
<evidence type="ECO:0000256" key="8">
    <source>
        <dbReference type="SAM" id="SignalP"/>
    </source>
</evidence>
<name>A0ABW9JB45_9SPHI</name>
<protein>
    <submittedName>
        <fullName evidence="9">TolC family protein</fullName>
    </submittedName>
</protein>
<keyword evidence="7" id="KW-0998">Cell outer membrane</keyword>
<evidence type="ECO:0000313" key="10">
    <source>
        <dbReference type="Proteomes" id="UP001517247"/>
    </source>
</evidence>
<evidence type="ECO:0000256" key="3">
    <source>
        <dbReference type="ARBA" id="ARBA00022448"/>
    </source>
</evidence>
<dbReference type="InterPro" id="IPR003423">
    <property type="entry name" value="OMP_efflux"/>
</dbReference>
<dbReference type="Gene3D" id="1.20.1600.10">
    <property type="entry name" value="Outer membrane efflux proteins (OEP)"/>
    <property type="match status" value="1"/>
</dbReference>
<comment type="subcellular location">
    <subcellularLocation>
        <location evidence="1">Cell outer membrane</location>
    </subcellularLocation>
</comment>
<evidence type="ECO:0000313" key="9">
    <source>
        <dbReference type="EMBL" id="MFN0257340.1"/>
    </source>
</evidence>
<dbReference type="RefSeq" id="WP_246077154.1">
    <property type="nucleotide sequence ID" value="NZ_SSHJ02000009.1"/>
</dbReference>
<dbReference type="PANTHER" id="PTHR30026">
    <property type="entry name" value="OUTER MEMBRANE PROTEIN TOLC"/>
    <property type="match status" value="1"/>
</dbReference>
<feature type="signal peptide" evidence="8">
    <location>
        <begin position="1"/>
        <end position="27"/>
    </location>
</feature>
<keyword evidence="5" id="KW-0812">Transmembrane</keyword>
<keyword evidence="6" id="KW-0472">Membrane</keyword>
<evidence type="ECO:0000256" key="1">
    <source>
        <dbReference type="ARBA" id="ARBA00004442"/>
    </source>
</evidence>
<keyword evidence="4" id="KW-1134">Transmembrane beta strand</keyword>
<keyword evidence="10" id="KW-1185">Reference proteome</keyword>
<keyword evidence="8" id="KW-0732">Signal</keyword>
<comment type="caution">
    <text evidence="9">The sequence shown here is derived from an EMBL/GenBank/DDBJ whole genome shotgun (WGS) entry which is preliminary data.</text>
</comment>
<dbReference type="PANTHER" id="PTHR30026:SF20">
    <property type="entry name" value="OUTER MEMBRANE PROTEIN TOLC"/>
    <property type="match status" value="1"/>
</dbReference>
<evidence type="ECO:0000256" key="2">
    <source>
        <dbReference type="ARBA" id="ARBA00007613"/>
    </source>
</evidence>
<sequence>MLTVLILRNKFYFFTLCMLFCLSTAKAQDVLKVYIDTAFKNNIVLQQKNVSLEKAQYALKSAKGLFLPTVAFQGAYQTADGGRNIPLPLGDLMNPVYSTLNQITGSTNFPMLENQTINFLPKNFHDAKLRTTVPIINTDIIYNKRIAQQQLVLKEYEVQIYKRDLVKEIKTAYYNYLSALAAVDIYRSGLQLAKEGLRVNEKLLENGKGLPAYVLRSQSEVENANATLLDAEQKVTNARLYFNFLLNRDANDAIIADANDKSELVKVEGLLSGLIIASQREELKALGQVEGINKNVQKMNSQFAVPKLGAFLDVGTQSEGFHFNSNTRYYMVGLQLEIPIFSGSRNSNKQKESSLDLKNAELNSNLVAQQLSLSAKVSQNNLRSAYQTYQSSQKQFEAASTYLRLIDRGYLAGANSFVETIDARNQYTSSKILVNINFYKVLTAMANMERETASYLIN</sequence>
<dbReference type="SUPFAM" id="SSF56954">
    <property type="entry name" value="Outer membrane efflux proteins (OEP)"/>
    <property type="match status" value="1"/>
</dbReference>
<dbReference type="Pfam" id="PF02321">
    <property type="entry name" value="OEP"/>
    <property type="match status" value="2"/>
</dbReference>
<reference evidence="9 10" key="1">
    <citation type="submission" date="2024-12" db="EMBL/GenBank/DDBJ databases">
        <authorList>
            <person name="Hu S."/>
        </authorList>
    </citation>
    <scope>NUCLEOTIDE SEQUENCE [LARGE SCALE GENOMIC DNA]</scope>
    <source>
        <strain evidence="9 10">THG-T11</strain>
    </source>
</reference>
<dbReference type="EMBL" id="SSHJ02000009">
    <property type="protein sequence ID" value="MFN0257340.1"/>
    <property type="molecule type" value="Genomic_DNA"/>
</dbReference>
<proteinExistence type="inferred from homology"/>
<dbReference type="Proteomes" id="UP001517247">
    <property type="component" value="Unassembled WGS sequence"/>
</dbReference>
<comment type="similarity">
    <text evidence="2">Belongs to the outer membrane factor (OMF) (TC 1.B.17) family.</text>
</comment>
<gene>
    <name evidence="9" type="ORF">E6A44_017245</name>
</gene>
<keyword evidence="3" id="KW-0813">Transport</keyword>
<accession>A0ABW9JB45</accession>
<evidence type="ECO:0000256" key="5">
    <source>
        <dbReference type="ARBA" id="ARBA00022692"/>
    </source>
</evidence>
<evidence type="ECO:0000256" key="6">
    <source>
        <dbReference type="ARBA" id="ARBA00023136"/>
    </source>
</evidence>
<feature type="chain" id="PRO_5045853253" evidence="8">
    <location>
        <begin position="28"/>
        <end position="458"/>
    </location>
</feature>
<organism evidence="9 10">
    <name type="scientific">Pedobacter ureilyticus</name>
    <dbReference type="NCBI Taxonomy" id="1393051"/>
    <lineage>
        <taxon>Bacteria</taxon>
        <taxon>Pseudomonadati</taxon>
        <taxon>Bacteroidota</taxon>
        <taxon>Sphingobacteriia</taxon>
        <taxon>Sphingobacteriales</taxon>
        <taxon>Sphingobacteriaceae</taxon>
        <taxon>Pedobacter</taxon>
    </lineage>
</organism>